<gene>
    <name evidence="1" type="ORF">SAMN02745134_00911</name>
</gene>
<dbReference type="EMBL" id="FWXH01000002">
    <property type="protein sequence ID" value="SMC19703.1"/>
    <property type="molecule type" value="Genomic_DNA"/>
</dbReference>
<accession>A0A1W1X7B1</accession>
<dbReference type="PRINTS" id="PR00413">
    <property type="entry name" value="HADHALOGNASE"/>
</dbReference>
<evidence type="ECO:0000313" key="2">
    <source>
        <dbReference type="Proteomes" id="UP000192468"/>
    </source>
</evidence>
<evidence type="ECO:0000313" key="1">
    <source>
        <dbReference type="EMBL" id="SMC19703.1"/>
    </source>
</evidence>
<dbReference type="RefSeq" id="WP_084114131.1">
    <property type="nucleotide sequence ID" value="NZ_FWXH01000002.1"/>
</dbReference>
<keyword evidence="1" id="KW-0378">Hydrolase</keyword>
<dbReference type="SUPFAM" id="SSF56784">
    <property type="entry name" value="HAD-like"/>
    <property type="match status" value="1"/>
</dbReference>
<proteinExistence type="predicted"/>
<dbReference type="OrthoDB" id="9131041at2"/>
<dbReference type="InterPro" id="IPR036412">
    <property type="entry name" value="HAD-like_sf"/>
</dbReference>
<dbReference type="Proteomes" id="UP000192468">
    <property type="component" value="Unassembled WGS sequence"/>
</dbReference>
<dbReference type="Pfam" id="PF13419">
    <property type="entry name" value="HAD_2"/>
    <property type="match status" value="1"/>
</dbReference>
<reference evidence="1 2" key="1">
    <citation type="submission" date="2017-04" db="EMBL/GenBank/DDBJ databases">
        <authorList>
            <person name="Afonso C.L."/>
            <person name="Miller P.J."/>
            <person name="Scott M.A."/>
            <person name="Spackman E."/>
            <person name="Goraichik I."/>
            <person name="Dimitrov K.M."/>
            <person name="Suarez D.L."/>
            <person name="Swayne D.E."/>
        </authorList>
    </citation>
    <scope>NUCLEOTIDE SEQUENCE [LARGE SCALE GENOMIC DNA]</scope>
    <source>
        <strain evidence="1 2">DSM 12555</strain>
    </source>
</reference>
<protein>
    <submittedName>
        <fullName evidence="1">Putative hydrolase of the HAD superfamily</fullName>
    </submittedName>
</protein>
<dbReference type="NCBIfam" id="TIGR01509">
    <property type="entry name" value="HAD-SF-IA-v3"/>
    <property type="match status" value="1"/>
</dbReference>
<sequence>MEIESDNMSSFDNKIKAILIDSGRVLNVPVTGHWFITPNFFNYVDKKKFNAIKASKRKVAFDNAGQYIQKQNLILNKEEEFKHFIEYYKIFSNFLPQLELGDKDIQAIARDLVYNCSKYCFYEDVFTTIPKLSKSYKLAVVSDAWPSLENVFIKAELRDYFSSFVISSIIGVTKPNELMYKTALEKLNVLPEEAIFIDDSIRNCDGAIKLGIKSFVLCRDWRIYSYNKLTHRKYNIIRSLNDIERSFLG</sequence>
<name>A0A1W1X7B1_9CLOT</name>
<dbReference type="STRING" id="1121291.SAMN02745134_00911"/>
<dbReference type="Gene3D" id="3.40.50.1000">
    <property type="entry name" value="HAD superfamily/HAD-like"/>
    <property type="match status" value="1"/>
</dbReference>
<dbReference type="GO" id="GO:0016787">
    <property type="term" value="F:hydrolase activity"/>
    <property type="evidence" value="ECO:0007669"/>
    <property type="project" value="UniProtKB-KW"/>
</dbReference>
<keyword evidence="2" id="KW-1185">Reference proteome</keyword>
<dbReference type="NCBIfam" id="TIGR01549">
    <property type="entry name" value="HAD-SF-IA-v1"/>
    <property type="match status" value="1"/>
</dbReference>
<dbReference type="InterPro" id="IPR006439">
    <property type="entry name" value="HAD-SF_hydro_IA"/>
</dbReference>
<dbReference type="AlphaFoldDB" id="A0A1W1X7B1"/>
<dbReference type="InterPro" id="IPR041492">
    <property type="entry name" value="HAD_2"/>
</dbReference>
<dbReference type="InterPro" id="IPR023214">
    <property type="entry name" value="HAD_sf"/>
</dbReference>
<dbReference type="PANTHER" id="PTHR43611">
    <property type="entry name" value="ALPHA-D-GLUCOSE 1-PHOSPHATE PHOSPHATASE"/>
    <property type="match status" value="1"/>
</dbReference>
<dbReference type="PANTHER" id="PTHR43611:SF3">
    <property type="entry name" value="FLAVIN MONONUCLEOTIDE HYDROLASE 1, CHLOROPLATIC"/>
    <property type="match status" value="1"/>
</dbReference>
<organism evidence="1 2">
    <name type="scientific">Clostridium acidisoli DSM 12555</name>
    <dbReference type="NCBI Taxonomy" id="1121291"/>
    <lineage>
        <taxon>Bacteria</taxon>
        <taxon>Bacillati</taxon>
        <taxon>Bacillota</taxon>
        <taxon>Clostridia</taxon>
        <taxon>Eubacteriales</taxon>
        <taxon>Clostridiaceae</taxon>
        <taxon>Clostridium</taxon>
    </lineage>
</organism>